<keyword evidence="8" id="KW-1185">Reference proteome</keyword>
<reference evidence="8" key="1">
    <citation type="submission" date="2017-12" db="EMBL/GenBank/DDBJ databases">
        <title>Phylogenetic diversity of female urinary microbiome.</title>
        <authorList>
            <person name="Thomas-White K."/>
            <person name="Wolfe A.J."/>
        </authorList>
    </citation>
    <scope>NUCLEOTIDE SEQUENCE [LARGE SCALE GENOMIC DNA]</scope>
    <source>
        <strain evidence="8">UMB0023</strain>
    </source>
</reference>
<proteinExistence type="inferred from homology"/>
<dbReference type="InterPro" id="IPR035093">
    <property type="entry name" value="RelE/ParE_toxin_dom_sf"/>
</dbReference>
<dbReference type="InterPro" id="IPR009614">
    <property type="entry name" value="YoeB_toxin"/>
</dbReference>
<keyword evidence="2" id="KW-1277">Toxin-antitoxin system</keyword>
<evidence type="ECO:0000256" key="2">
    <source>
        <dbReference type="ARBA" id="ARBA00022649"/>
    </source>
</evidence>
<evidence type="ECO:0000256" key="5">
    <source>
        <dbReference type="ARBA" id="ARBA00022801"/>
    </source>
</evidence>
<comment type="similarity">
    <text evidence="1">Belongs to the YoeB family.</text>
</comment>
<accession>A0A9X7F887</accession>
<name>A0A9X7F887_NEIPE</name>
<reference evidence="7 8" key="2">
    <citation type="submission" date="2023-10" db="EMBL/GenBank/DDBJ databases">
        <authorList>
            <person name="Choi B."/>
        </authorList>
    </citation>
    <scope>NUCLEOTIDE SEQUENCE [LARGE SCALE GENOMIC DNA]</scope>
    <source>
        <strain evidence="7 8">UMB0023</strain>
    </source>
</reference>
<dbReference type="Proteomes" id="UP000234781">
    <property type="component" value="Chromosome"/>
</dbReference>
<dbReference type="EMBL" id="CP136962">
    <property type="protein sequence ID" value="WOS99083.1"/>
    <property type="molecule type" value="Genomic_DNA"/>
</dbReference>
<keyword evidence="5" id="KW-0378">Hydrolase</keyword>
<dbReference type="Gene3D" id="3.30.2310.20">
    <property type="entry name" value="RelE-like"/>
    <property type="match status" value="1"/>
</dbReference>
<organism evidence="7 8">
    <name type="scientific">Neisseria perflava</name>
    <dbReference type="NCBI Taxonomy" id="33053"/>
    <lineage>
        <taxon>Bacteria</taxon>
        <taxon>Pseudomonadati</taxon>
        <taxon>Pseudomonadota</taxon>
        <taxon>Betaproteobacteria</taxon>
        <taxon>Neisseriales</taxon>
        <taxon>Neisseriaceae</taxon>
        <taxon>Neisseria</taxon>
    </lineage>
</organism>
<keyword evidence="4" id="KW-0255">Endonuclease</keyword>
<dbReference type="RefSeq" id="WP_079453728.1">
    <property type="nucleotide sequence ID" value="NZ_CP136962.1"/>
</dbReference>
<keyword evidence="3" id="KW-0540">Nuclease</keyword>
<evidence type="ECO:0000313" key="7">
    <source>
        <dbReference type="EMBL" id="WOS99083.1"/>
    </source>
</evidence>
<sequence length="87" mass="10508">MRKHRFTADAAEDLAYWKKHDARKVERIKLLLEDIKANHPKGIGKPEPLRHHKSGLWSRRIDREHRLVYSVDEDTVTVYACRYHYER</sequence>
<evidence type="ECO:0000256" key="1">
    <source>
        <dbReference type="ARBA" id="ARBA00008172"/>
    </source>
</evidence>
<dbReference type="SUPFAM" id="SSF143011">
    <property type="entry name" value="RelE-like"/>
    <property type="match status" value="1"/>
</dbReference>
<dbReference type="PANTHER" id="PTHR38039">
    <property type="entry name" value="TOXIN YOEB"/>
    <property type="match status" value="1"/>
</dbReference>
<evidence type="ECO:0000256" key="3">
    <source>
        <dbReference type="ARBA" id="ARBA00022722"/>
    </source>
</evidence>
<evidence type="ECO:0000313" key="8">
    <source>
        <dbReference type="Proteomes" id="UP000234781"/>
    </source>
</evidence>
<dbReference type="NCBIfam" id="TIGR02116">
    <property type="entry name" value="toxin_Txe_YoeB"/>
    <property type="match status" value="1"/>
</dbReference>
<gene>
    <name evidence="7" type="ORF">CYJ98_005385</name>
</gene>
<dbReference type="AlphaFoldDB" id="A0A9X7F887"/>
<dbReference type="GO" id="GO:0004519">
    <property type="term" value="F:endonuclease activity"/>
    <property type="evidence" value="ECO:0007669"/>
    <property type="project" value="UniProtKB-KW"/>
</dbReference>
<evidence type="ECO:0000256" key="6">
    <source>
        <dbReference type="ARBA" id="ARBA00030388"/>
    </source>
</evidence>
<dbReference type="PANTHER" id="PTHR38039:SF1">
    <property type="entry name" value="TOXIN YOEB"/>
    <property type="match status" value="1"/>
</dbReference>
<dbReference type="GO" id="GO:0016787">
    <property type="term" value="F:hydrolase activity"/>
    <property type="evidence" value="ECO:0007669"/>
    <property type="project" value="UniProtKB-KW"/>
</dbReference>
<dbReference type="GO" id="GO:0045892">
    <property type="term" value="P:negative regulation of DNA-templated transcription"/>
    <property type="evidence" value="ECO:0007669"/>
    <property type="project" value="TreeGrafter"/>
</dbReference>
<dbReference type="GO" id="GO:0006401">
    <property type="term" value="P:RNA catabolic process"/>
    <property type="evidence" value="ECO:0007669"/>
    <property type="project" value="InterPro"/>
</dbReference>
<evidence type="ECO:0000256" key="4">
    <source>
        <dbReference type="ARBA" id="ARBA00022759"/>
    </source>
</evidence>
<protein>
    <recommendedName>
        <fullName evidence="6">Putative mRNA interferase YoeB</fullName>
    </recommendedName>
</protein>
<dbReference type="Pfam" id="PF06769">
    <property type="entry name" value="YoeB_toxin"/>
    <property type="match status" value="1"/>
</dbReference>